<gene>
    <name evidence="1" type="ORF">H9660_05585</name>
</gene>
<dbReference type="InterPro" id="IPR021530">
    <property type="entry name" value="AllH-like"/>
</dbReference>
<proteinExistence type="predicted"/>
<dbReference type="RefSeq" id="WP_191749372.1">
    <property type="nucleotide sequence ID" value="NZ_JACSQZ010000013.1"/>
</dbReference>
<keyword evidence="2" id="KW-1185">Reference proteome</keyword>
<evidence type="ECO:0000313" key="1">
    <source>
        <dbReference type="EMBL" id="MBD7914611.1"/>
    </source>
</evidence>
<comment type="caution">
    <text evidence="1">The sequence shown here is derived from an EMBL/GenBank/DDBJ whole genome shotgun (WGS) entry which is preliminary data.</text>
</comment>
<reference evidence="1 2" key="1">
    <citation type="submission" date="2020-08" db="EMBL/GenBank/DDBJ databases">
        <title>A Genomic Blueprint of the Chicken Gut Microbiome.</title>
        <authorList>
            <person name="Gilroy R."/>
            <person name="Ravi A."/>
            <person name="Getino M."/>
            <person name="Pursley I."/>
            <person name="Horton D.L."/>
            <person name="Alikhan N.-F."/>
            <person name="Baker D."/>
            <person name="Gharbi K."/>
            <person name="Hall N."/>
            <person name="Watson M."/>
            <person name="Adriaenssens E.M."/>
            <person name="Foster-Nyarko E."/>
            <person name="Jarju S."/>
            <person name="Secka A."/>
            <person name="Antonio M."/>
            <person name="Oren A."/>
            <person name="Chaudhuri R."/>
            <person name="La Ragione R.M."/>
            <person name="Hildebrand F."/>
            <person name="Pallen M.J."/>
        </authorList>
    </citation>
    <scope>NUCLEOTIDE SEQUENCE [LARGE SCALE GENOMIC DNA]</scope>
    <source>
        <strain evidence="1 2">Sa3CUN1</strain>
    </source>
</reference>
<dbReference type="Proteomes" id="UP000640335">
    <property type="component" value="Unassembled WGS sequence"/>
</dbReference>
<accession>A0ABR8Q2F9</accession>
<name>A0ABR8Q2F9_9CLOT</name>
<organism evidence="1 2">
    <name type="scientific">Clostridium gallinarum</name>
    <dbReference type="NCBI Taxonomy" id="2762246"/>
    <lineage>
        <taxon>Bacteria</taxon>
        <taxon>Bacillati</taxon>
        <taxon>Bacillota</taxon>
        <taxon>Clostridia</taxon>
        <taxon>Eubacteriales</taxon>
        <taxon>Clostridiaceae</taxon>
        <taxon>Clostridium</taxon>
    </lineage>
</organism>
<protein>
    <submittedName>
        <fullName evidence="1">DUF2877 domain-containing protein</fullName>
    </submittedName>
</protein>
<sequence length="282" mass="32669">MNLKNSREVQSNLVPLYLKNKRLGKVHSKFKSGLNIQFEDILIYISHTESALSAYGINIDKDKLQEIMEMVEIKDVVIFKECKLIFYSTYKNITLNLENIELIDLRIPVIQIKKREIRNTILYSILKEYDFKNNIGLKIDDKINYYIDLLVKSDKENSKLNEEIIKFFSGRGKGLTPSGDDILIGFTTAILSFNEENIFGNWIKDISLLINKKVTTEISVSYIRALIEGYLSYNFIELIYSMNIKESNYVYGIIEKIKKFGHTSGNDTLFGFFLGLKFLSDN</sequence>
<dbReference type="EMBL" id="JACSQZ010000013">
    <property type="protein sequence ID" value="MBD7914611.1"/>
    <property type="molecule type" value="Genomic_DNA"/>
</dbReference>
<evidence type="ECO:0000313" key="2">
    <source>
        <dbReference type="Proteomes" id="UP000640335"/>
    </source>
</evidence>
<dbReference type="Pfam" id="PF11392">
    <property type="entry name" value="AllH"/>
    <property type="match status" value="1"/>
</dbReference>